<dbReference type="Proteomes" id="UP000676386">
    <property type="component" value="Unassembled WGS sequence"/>
</dbReference>
<protein>
    <submittedName>
        <fullName evidence="5">PDZ domain-containing protein</fullName>
    </submittedName>
</protein>
<feature type="signal peptide" evidence="3">
    <location>
        <begin position="1"/>
        <end position="23"/>
    </location>
</feature>
<evidence type="ECO:0000313" key="6">
    <source>
        <dbReference type="Proteomes" id="UP000676386"/>
    </source>
</evidence>
<dbReference type="PANTHER" id="PTHR22939:SF129">
    <property type="entry name" value="SERINE PROTEASE HTRA2, MITOCHONDRIAL"/>
    <property type="match status" value="1"/>
</dbReference>
<dbReference type="InterPro" id="IPR001478">
    <property type="entry name" value="PDZ"/>
</dbReference>
<comment type="caution">
    <text evidence="5">The sequence shown here is derived from an EMBL/GenBank/DDBJ whole genome shotgun (WGS) entry which is preliminary data.</text>
</comment>
<dbReference type="Gene3D" id="2.30.42.10">
    <property type="match status" value="2"/>
</dbReference>
<evidence type="ECO:0000256" key="3">
    <source>
        <dbReference type="SAM" id="SignalP"/>
    </source>
</evidence>
<feature type="compositionally biased region" description="Polar residues" evidence="2">
    <location>
        <begin position="314"/>
        <end position="331"/>
    </location>
</feature>
<feature type="domain" description="PDZ" evidence="4">
    <location>
        <begin position="114"/>
        <end position="166"/>
    </location>
</feature>
<dbReference type="CDD" id="cd06779">
    <property type="entry name" value="cpPDZ_Deg_HtrA-like"/>
    <property type="match status" value="1"/>
</dbReference>
<feature type="chain" id="PRO_5045875482" evidence="3">
    <location>
        <begin position="24"/>
        <end position="343"/>
    </location>
</feature>
<organism evidence="5 6">
    <name type="scientific">Chitinophaga hostae</name>
    <dbReference type="NCBI Taxonomy" id="2831022"/>
    <lineage>
        <taxon>Bacteria</taxon>
        <taxon>Pseudomonadati</taxon>
        <taxon>Bacteroidota</taxon>
        <taxon>Chitinophagia</taxon>
        <taxon>Chitinophagales</taxon>
        <taxon>Chitinophagaceae</taxon>
        <taxon>Chitinophaga</taxon>
    </lineage>
</organism>
<evidence type="ECO:0000256" key="1">
    <source>
        <dbReference type="ARBA" id="ARBA00010541"/>
    </source>
</evidence>
<keyword evidence="6" id="KW-1185">Reference proteome</keyword>
<dbReference type="PROSITE" id="PS51257">
    <property type="entry name" value="PROKAR_LIPOPROTEIN"/>
    <property type="match status" value="1"/>
</dbReference>
<accession>A0ABS5ITA2</accession>
<dbReference type="PROSITE" id="PS50106">
    <property type="entry name" value="PDZ"/>
    <property type="match status" value="1"/>
</dbReference>
<comment type="similarity">
    <text evidence="1">Belongs to the peptidase S1C family.</text>
</comment>
<dbReference type="SMART" id="SM00228">
    <property type="entry name" value="PDZ"/>
    <property type="match status" value="2"/>
</dbReference>
<dbReference type="InterPro" id="IPR036034">
    <property type="entry name" value="PDZ_sf"/>
</dbReference>
<keyword evidence="3" id="KW-0732">Signal</keyword>
<name>A0ABS5ITA2_9BACT</name>
<dbReference type="RefSeq" id="WP_211971317.1">
    <property type="nucleotide sequence ID" value="NZ_CBFHAM010000044.1"/>
</dbReference>
<evidence type="ECO:0000256" key="2">
    <source>
        <dbReference type="SAM" id="MobiDB-lite"/>
    </source>
</evidence>
<dbReference type="EMBL" id="JAGTXB010000001">
    <property type="protein sequence ID" value="MBS0026189.1"/>
    <property type="molecule type" value="Genomic_DNA"/>
</dbReference>
<gene>
    <name evidence="5" type="ORF">KE626_02590</name>
</gene>
<evidence type="ECO:0000259" key="4">
    <source>
        <dbReference type="PROSITE" id="PS50106"/>
    </source>
</evidence>
<sequence>MNRLLQILTLAGISCFITGAVSAQSAQPLKNQLGEFDEIVIKHKSNKDTKVTVEIKNGDLLVNGKKIDQYSDPDLSVFRRKITPRDGNSFSFDSDNLPGNLDMFNDDDNDGGEDLSITPNKAILGVITEKKDATGVTVSSVAKGTPADKAGIKEGDIITAIDNQKINEPAELFEAIGKHQPADKITVSYTRKSKASNVVVTLDERKDMGAENWKLYPPTQPRRMPHPFTFPSPNPRGGDQGFGGWFNRLDDGVKLGLQVQDTNNDEGAEVIGIAADSPAEKAGFKKEDIVTELAGNPVKSAADLSKAYRENRSKGSITATVKRNNKTQTLDIQVPKKLNKADL</sequence>
<dbReference type="Pfam" id="PF13180">
    <property type="entry name" value="PDZ_2"/>
    <property type="match status" value="2"/>
</dbReference>
<evidence type="ECO:0000313" key="5">
    <source>
        <dbReference type="EMBL" id="MBS0026189.1"/>
    </source>
</evidence>
<dbReference type="SUPFAM" id="SSF50156">
    <property type="entry name" value="PDZ domain-like"/>
    <property type="match status" value="2"/>
</dbReference>
<dbReference type="PANTHER" id="PTHR22939">
    <property type="entry name" value="SERINE PROTEASE FAMILY S1C HTRA-RELATED"/>
    <property type="match status" value="1"/>
</dbReference>
<reference evidence="5 6" key="1">
    <citation type="submission" date="2021-04" db="EMBL/GenBank/DDBJ databases">
        <title>Chitinophaga sp. nov., isolated from the rhizosphere soil.</title>
        <authorList>
            <person name="He S."/>
        </authorList>
    </citation>
    <scope>NUCLEOTIDE SEQUENCE [LARGE SCALE GENOMIC DNA]</scope>
    <source>
        <strain evidence="5 6">2R12</strain>
    </source>
</reference>
<feature type="region of interest" description="Disordered" evidence="2">
    <location>
        <begin position="309"/>
        <end position="343"/>
    </location>
</feature>
<proteinExistence type="inferred from homology"/>